<comment type="caution">
    <text evidence="1">The sequence shown here is derived from an EMBL/GenBank/DDBJ whole genome shotgun (WGS) entry which is preliminary data.</text>
</comment>
<evidence type="ECO:0000313" key="2">
    <source>
        <dbReference type="Proteomes" id="UP000198427"/>
    </source>
</evidence>
<accession>A0AA94LL29</accession>
<dbReference type="EMBL" id="FZNZ01000027">
    <property type="protein sequence ID" value="SNS00049.1"/>
    <property type="molecule type" value="Genomic_DNA"/>
</dbReference>
<dbReference type="Proteomes" id="UP000198427">
    <property type="component" value="Unassembled WGS sequence"/>
</dbReference>
<sequence length="44" mass="4848">MKINSSSHLNNSQETLSTAGIHRAKVRCLLDICGQSSVFLFLLN</sequence>
<name>A0AA94LL29_9BACT</name>
<proteinExistence type="predicted"/>
<protein>
    <submittedName>
        <fullName evidence="1">Uncharacterized protein</fullName>
    </submittedName>
</protein>
<gene>
    <name evidence="1" type="ORF">SAMN06265364_1272</name>
</gene>
<keyword evidence="2" id="KW-1185">Reference proteome</keyword>
<reference evidence="1 2" key="1">
    <citation type="submission" date="2017-06" db="EMBL/GenBank/DDBJ databases">
        <authorList>
            <person name="Varghese N."/>
            <person name="Submissions S."/>
        </authorList>
    </citation>
    <scope>NUCLEOTIDE SEQUENCE [LARGE SCALE GENOMIC DNA]</scope>
    <source>
        <strain evidence="1 2">DSM 26989</strain>
    </source>
</reference>
<evidence type="ECO:0000313" key="1">
    <source>
        <dbReference type="EMBL" id="SNS00049.1"/>
    </source>
</evidence>
<organism evidence="1 2">
    <name type="scientific">Prevotella jejuni</name>
    <dbReference type="NCBI Taxonomy" id="1177574"/>
    <lineage>
        <taxon>Bacteria</taxon>
        <taxon>Pseudomonadati</taxon>
        <taxon>Bacteroidota</taxon>
        <taxon>Bacteroidia</taxon>
        <taxon>Bacteroidales</taxon>
        <taxon>Prevotellaceae</taxon>
        <taxon>Prevotella</taxon>
    </lineage>
</organism>
<dbReference type="AlphaFoldDB" id="A0AA94LL29"/>